<dbReference type="InterPro" id="IPR023614">
    <property type="entry name" value="Porin_dom_sf"/>
</dbReference>
<proteinExistence type="inferred from homology"/>
<protein>
    <recommendedName>
        <fullName evidence="5">Porin domain-containing protein</fullName>
    </recommendedName>
</protein>
<keyword evidence="2" id="KW-0813">Transport</keyword>
<gene>
    <name evidence="4" type="ORF">HELGO_WM24578</name>
</gene>
<sequence length="172" mass="18388">MKISAQAINQSDVGDKLLGDVDSQYYAAKLGASTGALSAYVAYSTTDSHTGTTANTTNGGIIAPWAGMPAFTQGMVTRHMFLADTDTTKVAATYNFKNTGTDVKATAYHASFDVGALATVAANTKSTESGFDIQYNPAGVKNLNLRLRANYPRDFVAGLDWDEYRVIANYNF</sequence>
<evidence type="ECO:0000256" key="3">
    <source>
        <dbReference type="ARBA" id="ARBA00022729"/>
    </source>
</evidence>
<keyword evidence="3" id="KW-0732">Signal</keyword>
<organism evidence="4">
    <name type="scientific">uncultured Sulfurovum sp</name>
    <dbReference type="NCBI Taxonomy" id="269237"/>
    <lineage>
        <taxon>Bacteria</taxon>
        <taxon>Pseudomonadati</taxon>
        <taxon>Campylobacterota</taxon>
        <taxon>Epsilonproteobacteria</taxon>
        <taxon>Campylobacterales</taxon>
        <taxon>Sulfurovaceae</taxon>
        <taxon>Sulfurovum</taxon>
        <taxon>environmental samples</taxon>
    </lineage>
</organism>
<reference evidence="4" key="1">
    <citation type="submission" date="2020-01" db="EMBL/GenBank/DDBJ databases">
        <authorList>
            <person name="Meier V. D."/>
            <person name="Meier V D."/>
        </authorList>
    </citation>
    <scope>NUCLEOTIDE SEQUENCE</scope>
    <source>
        <strain evidence="4">HLG_WM_MAG_03</strain>
    </source>
</reference>
<dbReference type="EMBL" id="CACVAR010000372">
    <property type="protein sequence ID" value="CAA6824576.1"/>
    <property type="molecule type" value="Genomic_DNA"/>
</dbReference>
<dbReference type="AlphaFoldDB" id="A0A6S6UAB1"/>
<evidence type="ECO:0000256" key="1">
    <source>
        <dbReference type="ARBA" id="ARBA00009075"/>
    </source>
</evidence>
<dbReference type="InterPro" id="IPR005318">
    <property type="entry name" value="OM_porin_bac"/>
</dbReference>
<dbReference type="Gene3D" id="2.40.160.10">
    <property type="entry name" value="Porin"/>
    <property type="match status" value="1"/>
</dbReference>
<evidence type="ECO:0000313" key="4">
    <source>
        <dbReference type="EMBL" id="CAA6824576.1"/>
    </source>
</evidence>
<name>A0A6S6UAB1_9BACT</name>
<evidence type="ECO:0008006" key="5">
    <source>
        <dbReference type="Google" id="ProtNLM"/>
    </source>
</evidence>
<dbReference type="Pfam" id="PF03573">
    <property type="entry name" value="OprD"/>
    <property type="match status" value="1"/>
</dbReference>
<comment type="similarity">
    <text evidence="1">Belongs to the outer membrane porin (Opr) (TC 1.B.25) family.</text>
</comment>
<evidence type="ECO:0000256" key="2">
    <source>
        <dbReference type="ARBA" id="ARBA00022448"/>
    </source>
</evidence>
<accession>A0A6S6UAB1</accession>